<dbReference type="Gene3D" id="3.30.40.10">
    <property type="entry name" value="Zinc/RING finger domain, C3HC4 (zinc finger)"/>
    <property type="match status" value="1"/>
</dbReference>
<dbReference type="PANTHER" id="PTHR11685">
    <property type="entry name" value="RBR FAMILY RING FINGER AND IBR DOMAIN-CONTAINING"/>
    <property type="match status" value="1"/>
</dbReference>
<comment type="catalytic activity">
    <reaction evidence="1">
        <text>[E2 ubiquitin-conjugating enzyme]-S-ubiquitinyl-L-cysteine + [acceptor protein]-L-lysine = [E2 ubiquitin-conjugating enzyme]-L-cysteine + [acceptor protein]-N(6)-ubiquitinyl-L-lysine.</text>
        <dbReference type="EC" id="2.3.2.31"/>
    </reaction>
</comment>
<proteinExistence type="predicted"/>
<dbReference type="Pfam" id="PF00097">
    <property type="entry name" value="zf-C3HC4"/>
    <property type="match status" value="1"/>
</dbReference>
<dbReference type="InterPro" id="IPR000504">
    <property type="entry name" value="RRM_dom"/>
</dbReference>
<keyword evidence="5" id="KW-0677">Repeat</keyword>
<dbReference type="GO" id="GO:0003723">
    <property type="term" value="F:RNA binding"/>
    <property type="evidence" value="ECO:0007669"/>
    <property type="project" value="UniProtKB-UniRule"/>
</dbReference>
<comment type="caution">
    <text evidence="14">The sequence shown here is derived from an EMBL/GenBank/DDBJ whole genome shotgun (WGS) entry which is preliminary data.</text>
</comment>
<keyword evidence="7" id="KW-0833">Ubl conjugation pathway</keyword>
<dbReference type="GO" id="GO:0008270">
    <property type="term" value="F:zinc ion binding"/>
    <property type="evidence" value="ECO:0007669"/>
    <property type="project" value="UniProtKB-KW"/>
</dbReference>
<dbReference type="SUPFAM" id="SSF57850">
    <property type="entry name" value="RING/U-box"/>
    <property type="match status" value="1"/>
</dbReference>
<name>A0AAD5SQ31_9FUNG</name>
<sequence>MSVSGMTDPSAEDWRDGDDFDAHVERIWADAKADGVEETLVAERTRVIFGHGLDIVGIATTSEPCRIVIHGLIPGTKEKHVASIVRRFGNATSIDVGDTAVGAVSASVVFEEMGDAEAAQRALNGARVGEGGDAILSAGFARKHSRTLARSRTVTVTWSAPSLTALLHFRTRNDALAALKALEGATLYGRPVDVSFDNRRQQSAYFSVWVGNLYEKTSKRDLERLFAISSMVTDITFGKIEFPSSQRKLAIRNALAVHGRVEEFTVINYDDKSATVYQAVARFKRAADATKAILALNGNELPAIRSTITVRPLYACRITLHPDLYSIVAQRIHHLVNTCNRDDTIIDMDGGRSVRMDVDTPSANGVPSSLRISGTDPISVARYKQNVERILDGEPIIEESGSIVWSPFFISTAGKEFLASIKEETGGNATILPDPRRHVLRLYGDYESKEWARATVLELYKRVSHMRTRLPVPKGAIRAILLRGGVENVRARSGADDAVLDIAGGVVDLVGDEDCIRRAREVLFECALESQDLVSHAECPLCGCELEDTIEMPNCGHRFCRRCWVAYVTGAAEAESFPVLCPGGCGQPVSIAMIEELFEDDDLMDALLETCVRSFVVRHGGYDFCPTPGCDEVYTVTRRGFDGEGEGDLEPIVFECSGCFAKVCTSCRVQMHDGLTCRDHLSLIEESEAERRSSSSEVRICPSCHSNLPDVATRNGGAHVECPRCRTHLCCLCMTDFLNAEDCFNHVLDSHGLLDRHGDGL</sequence>
<evidence type="ECO:0000259" key="11">
    <source>
        <dbReference type="PROSITE" id="PS50089"/>
    </source>
</evidence>
<evidence type="ECO:0000313" key="14">
    <source>
        <dbReference type="EMBL" id="KAJ3056032.1"/>
    </source>
</evidence>
<keyword evidence="10" id="KW-0694">RNA-binding</keyword>
<keyword evidence="4" id="KW-0479">Metal-binding</keyword>
<dbReference type="GO" id="GO:0061630">
    <property type="term" value="F:ubiquitin protein ligase activity"/>
    <property type="evidence" value="ECO:0007669"/>
    <property type="project" value="UniProtKB-EC"/>
</dbReference>
<evidence type="ECO:0000256" key="10">
    <source>
        <dbReference type="PROSITE-ProRule" id="PRU00176"/>
    </source>
</evidence>
<feature type="domain" description="RING-type" evidence="13">
    <location>
        <begin position="535"/>
        <end position="757"/>
    </location>
</feature>
<reference evidence="14" key="1">
    <citation type="submission" date="2020-05" db="EMBL/GenBank/DDBJ databases">
        <title>Phylogenomic resolution of chytrid fungi.</title>
        <authorList>
            <person name="Stajich J.E."/>
            <person name="Amses K."/>
            <person name="Simmons R."/>
            <person name="Seto K."/>
            <person name="Myers J."/>
            <person name="Bonds A."/>
            <person name="Quandt C.A."/>
            <person name="Barry K."/>
            <person name="Liu P."/>
            <person name="Grigoriev I."/>
            <person name="Longcore J.E."/>
            <person name="James T.Y."/>
        </authorList>
    </citation>
    <scope>NUCLEOTIDE SEQUENCE</scope>
    <source>
        <strain evidence="14">JEL0318</strain>
    </source>
</reference>
<dbReference type="AlphaFoldDB" id="A0AAD5SQ31"/>
<evidence type="ECO:0000256" key="5">
    <source>
        <dbReference type="ARBA" id="ARBA00022737"/>
    </source>
</evidence>
<evidence type="ECO:0000256" key="2">
    <source>
        <dbReference type="ARBA" id="ARBA00012251"/>
    </source>
</evidence>
<keyword evidence="3" id="KW-0808">Transferase</keyword>
<keyword evidence="15" id="KW-1185">Reference proteome</keyword>
<dbReference type="InterPro" id="IPR018957">
    <property type="entry name" value="Znf_C3HC4_RING-type"/>
</dbReference>
<dbReference type="InterPro" id="IPR044066">
    <property type="entry name" value="TRIAD_supradom"/>
</dbReference>
<dbReference type="InterPro" id="IPR031127">
    <property type="entry name" value="E3_UB_ligase_RBR"/>
</dbReference>
<evidence type="ECO:0000256" key="4">
    <source>
        <dbReference type="ARBA" id="ARBA00022723"/>
    </source>
</evidence>
<dbReference type="Proteomes" id="UP001212841">
    <property type="component" value="Unassembled WGS sequence"/>
</dbReference>
<dbReference type="InterPro" id="IPR012677">
    <property type="entry name" value="Nucleotide-bd_a/b_plait_sf"/>
</dbReference>
<dbReference type="SMART" id="SM00360">
    <property type="entry name" value="RRM"/>
    <property type="match status" value="2"/>
</dbReference>
<dbReference type="CDD" id="cd00590">
    <property type="entry name" value="RRM_SF"/>
    <property type="match status" value="1"/>
</dbReference>
<dbReference type="InterPro" id="IPR013083">
    <property type="entry name" value="Znf_RING/FYVE/PHD"/>
</dbReference>
<dbReference type="SUPFAM" id="SSF54928">
    <property type="entry name" value="RNA-binding domain, RBD"/>
    <property type="match status" value="2"/>
</dbReference>
<evidence type="ECO:0000256" key="3">
    <source>
        <dbReference type="ARBA" id="ARBA00022679"/>
    </source>
</evidence>
<organism evidence="14 15">
    <name type="scientific">Rhizophlyctis rosea</name>
    <dbReference type="NCBI Taxonomy" id="64517"/>
    <lineage>
        <taxon>Eukaryota</taxon>
        <taxon>Fungi</taxon>
        <taxon>Fungi incertae sedis</taxon>
        <taxon>Chytridiomycota</taxon>
        <taxon>Chytridiomycota incertae sedis</taxon>
        <taxon>Chytridiomycetes</taxon>
        <taxon>Rhizophlyctidales</taxon>
        <taxon>Rhizophlyctidaceae</taxon>
        <taxon>Rhizophlyctis</taxon>
    </lineage>
</organism>
<dbReference type="Pfam" id="PF01485">
    <property type="entry name" value="IBR"/>
    <property type="match status" value="1"/>
</dbReference>
<evidence type="ECO:0000256" key="9">
    <source>
        <dbReference type="PROSITE-ProRule" id="PRU00175"/>
    </source>
</evidence>
<protein>
    <recommendedName>
        <fullName evidence="2">RBR-type E3 ubiquitin transferase</fullName>
        <ecNumber evidence="2">2.3.2.31</ecNumber>
    </recommendedName>
</protein>
<evidence type="ECO:0000259" key="12">
    <source>
        <dbReference type="PROSITE" id="PS50102"/>
    </source>
</evidence>
<feature type="domain" description="RING-type" evidence="11">
    <location>
        <begin position="539"/>
        <end position="582"/>
    </location>
</feature>
<dbReference type="PROSITE" id="PS50089">
    <property type="entry name" value="ZF_RING_2"/>
    <property type="match status" value="1"/>
</dbReference>
<gene>
    <name evidence="14" type="ORF">HK097_008372</name>
</gene>
<evidence type="ECO:0000256" key="8">
    <source>
        <dbReference type="ARBA" id="ARBA00022833"/>
    </source>
</evidence>
<evidence type="ECO:0000259" key="13">
    <source>
        <dbReference type="PROSITE" id="PS51873"/>
    </source>
</evidence>
<dbReference type="InterPro" id="IPR035979">
    <property type="entry name" value="RBD_domain_sf"/>
</dbReference>
<dbReference type="EC" id="2.3.2.31" evidence="2"/>
<feature type="domain" description="RRM" evidence="12">
    <location>
        <begin position="206"/>
        <end position="315"/>
    </location>
</feature>
<dbReference type="PROSITE" id="PS50102">
    <property type="entry name" value="RRM"/>
    <property type="match status" value="1"/>
</dbReference>
<evidence type="ECO:0000256" key="6">
    <source>
        <dbReference type="ARBA" id="ARBA00022771"/>
    </source>
</evidence>
<dbReference type="CDD" id="cd20335">
    <property type="entry name" value="BRcat_RBR"/>
    <property type="match status" value="1"/>
</dbReference>
<dbReference type="InterPro" id="IPR001841">
    <property type="entry name" value="Znf_RING"/>
</dbReference>
<dbReference type="InterPro" id="IPR002867">
    <property type="entry name" value="IBR_dom"/>
</dbReference>
<dbReference type="GO" id="GO:0016567">
    <property type="term" value="P:protein ubiquitination"/>
    <property type="evidence" value="ECO:0007669"/>
    <property type="project" value="InterPro"/>
</dbReference>
<evidence type="ECO:0000313" key="15">
    <source>
        <dbReference type="Proteomes" id="UP001212841"/>
    </source>
</evidence>
<dbReference type="Gene3D" id="3.30.70.330">
    <property type="match status" value="2"/>
</dbReference>
<dbReference type="PROSITE" id="PS51873">
    <property type="entry name" value="TRIAD"/>
    <property type="match status" value="1"/>
</dbReference>
<dbReference type="EMBL" id="JADGJD010000049">
    <property type="protein sequence ID" value="KAJ3056032.1"/>
    <property type="molecule type" value="Genomic_DNA"/>
</dbReference>
<evidence type="ECO:0000256" key="1">
    <source>
        <dbReference type="ARBA" id="ARBA00001798"/>
    </source>
</evidence>
<keyword evidence="6 9" id="KW-0863">Zinc-finger</keyword>
<evidence type="ECO:0000256" key="7">
    <source>
        <dbReference type="ARBA" id="ARBA00022786"/>
    </source>
</evidence>
<keyword evidence="8" id="KW-0862">Zinc</keyword>
<accession>A0AAD5SQ31</accession>